<feature type="active site" description="Nucleophile" evidence="9">
    <location>
        <position position="340"/>
    </location>
</feature>
<dbReference type="PROSITE" id="PS51782">
    <property type="entry name" value="LYSM"/>
    <property type="match status" value="1"/>
</dbReference>
<dbReference type="InterPro" id="IPR038063">
    <property type="entry name" value="Transpep_catalytic_dom"/>
</dbReference>
<dbReference type="SUPFAM" id="SSF54106">
    <property type="entry name" value="LysM domain"/>
    <property type="match status" value="1"/>
</dbReference>
<protein>
    <submittedName>
        <fullName evidence="12">ErfK/YbiS/YcfS/YnhG family protein</fullName>
    </submittedName>
</protein>
<dbReference type="STRING" id="309803.CTN_0873"/>
<gene>
    <name evidence="12" type="ordered locus">CTN_0873</name>
</gene>
<dbReference type="GO" id="GO:0016757">
    <property type="term" value="F:glycosyltransferase activity"/>
    <property type="evidence" value="ECO:0007669"/>
    <property type="project" value="UniProtKB-KW"/>
</dbReference>
<keyword evidence="6 9" id="KW-0133">Cell shape</keyword>
<dbReference type="CDD" id="cd00118">
    <property type="entry name" value="LysM"/>
    <property type="match status" value="1"/>
</dbReference>
<sequence length="375" mass="42956">MADHLVELKHMDESEITLSVKKLYTGEIKSFYLYTPAGFVFPEKIEGDEYTFELKGDGLVIPVVEGLNVFGKRMHHVSPTFLRLTREKPKIKIVSDIKKDDVYIYVVVETDDFTPVSLELAGRTFRFFKLEGKWISVFRSFLEDGSHVVKVQFEGPLDYTFFVEKEIYVIKRVAVPMRGEDGAFDYTVFSQHVVQKGETLWSIANRYGVRVGDLVLINRLEDPNRIITGQVLKIGRVIFRENPVTIVVNLFSSKLGLYYDGVLLKVYPVALGRSDATPPGRYWILRKEIDPALYWFGEYISPRTPLNGLGTRYLQLSNPTYAIHGTSKPWEIGKRISHGCIRMFNRDVEELDAFAGVGTEVIVVKEEGDFPERLY</sequence>
<keyword evidence="7 9" id="KW-0573">Peptidoglycan synthesis</keyword>
<dbReference type="PANTHER" id="PTHR30582">
    <property type="entry name" value="L,D-TRANSPEPTIDASE"/>
    <property type="match status" value="1"/>
</dbReference>
<evidence type="ECO:0000256" key="1">
    <source>
        <dbReference type="ARBA" id="ARBA00004752"/>
    </source>
</evidence>
<dbReference type="GO" id="GO:0071972">
    <property type="term" value="F:peptidoglycan L,D-transpeptidase activity"/>
    <property type="evidence" value="ECO:0007669"/>
    <property type="project" value="TreeGrafter"/>
</dbReference>
<evidence type="ECO:0000256" key="8">
    <source>
        <dbReference type="ARBA" id="ARBA00023316"/>
    </source>
</evidence>
<dbReference type="GO" id="GO:0008360">
    <property type="term" value="P:regulation of cell shape"/>
    <property type="evidence" value="ECO:0007669"/>
    <property type="project" value="UniProtKB-UniRule"/>
</dbReference>
<evidence type="ECO:0000256" key="2">
    <source>
        <dbReference type="ARBA" id="ARBA00005992"/>
    </source>
</evidence>
<organism evidence="12 13">
    <name type="scientific">Thermotoga neapolitana (strain ATCC 49049 / DSM 4359 / NBRC 107923 / NS-E)</name>
    <dbReference type="NCBI Taxonomy" id="309803"/>
    <lineage>
        <taxon>Bacteria</taxon>
        <taxon>Thermotogati</taxon>
        <taxon>Thermotogota</taxon>
        <taxon>Thermotogae</taxon>
        <taxon>Thermotogales</taxon>
        <taxon>Thermotogaceae</taxon>
        <taxon>Thermotoga</taxon>
    </lineage>
</organism>
<dbReference type="SUPFAM" id="SSF141523">
    <property type="entry name" value="L,D-transpeptidase catalytic domain-like"/>
    <property type="match status" value="1"/>
</dbReference>
<keyword evidence="3" id="KW-0328">Glycosyltransferase</keyword>
<dbReference type="CDD" id="cd16913">
    <property type="entry name" value="YkuD_like"/>
    <property type="match status" value="1"/>
</dbReference>
<dbReference type="Gene3D" id="3.10.350.10">
    <property type="entry name" value="LysM domain"/>
    <property type="match status" value="1"/>
</dbReference>
<keyword evidence="13" id="KW-1185">Reference proteome</keyword>
<keyword evidence="8 9" id="KW-0961">Cell wall biogenesis/degradation</keyword>
<feature type="active site" description="Proton donor/acceptor" evidence="9">
    <location>
        <position position="324"/>
    </location>
</feature>
<evidence type="ECO:0000259" key="10">
    <source>
        <dbReference type="PROSITE" id="PS51782"/>
    </source>
</evidence>
<dbReference type="Proteomes" id="UP000000445">
    <property type="component" value="Chromosome"/>
</dbReference>
<evidence type="ECO:0000256" key="3">
    <source>
        <dbReference type="ARBA" id="ARBA00022676"/>
    </source>
</evidence>
<dbReference type="GO" id="GO:0005576">
    <property type="term" value="C:extracellular region"/>
    <property type="evidence" value="ECO:0007669"/>
    <property type="project" value="TreeGrafter"/>
</dbReference>
<dbReference type="eggNOG" id="COG1376">
    <property type="taxonomic scope" value="Bacteria"/>
</dbReference>
<dbReference type="InterPro" id="IPR018392">
    <property type="entry name" value="LysM"/>
</dbReference>
<name>B9K7W6_THENN</name>
<dbReference type="Pfam" id="PF03734">
    <property type="entry name" value="YkuD"/>
    <property type="match status" value="1"/>
</dbReference>
<reference evidence="12 13" key="1">
    <citation type="journal article" date="2009" name="Biosci. Biotechnol. Biochem.">
        <title>WeGAS: a web-based microbial genome annotation system.</title>
        <authorList>
            <person name="Lee D."/>
            <person name="Seo H."/>
            <person name="Park C."/>
            <person name="Park K."/>
        </authorList>
    </citation>
    <scope>NUCLEOTIDE SEQUENCE [LARGE SCALE GENOMIC DNA]</scope>
    <source>
        <strain evidence="13">ATCC 49049 / DSM 4359 / NBRC 107923 / NS-E</strain>
    </source>
</reference>
<keyword evidence="5" id="KW-0378">Hydrolase</keyword>
<dbReference type="GO" id="GO:0071555">
    <property type="term" value="P:cell wall organization"/>
    <property type="evidence" value="ECO:0007669"/>
    <property type="project" value="UniProtKB-UniRule"/>
</dbReference>
<dbReference type="SMART" id="SM00257">
    <property type="entry name" value="LysM"/>
    <property type="match status" value="1"/>
</dbReference>
<dbReference type="PROSITE" id="PS52029">
    <property type="entry name" value="LD_TPASE"/>
    <property type="match status" value="1"/>
</dbReference>
<dbReference type="InterPro" id="IPR050979">
    <property type="entry name" value="LD-transpeptidase"/>
</dbReference>
<dbReference type="Pfam" id="PF01476">
    <property type="entry name" value="LysM"/>
    <property type="match status" value="1"/>
</dbReference>
<evidence type="ECO:0000313" key="12">
    <source>
        <dbReference type="EMBL" id="ACM23049.1"/>
    </source>
</evidence>
<evidence type="ECO:0000256" key="4">
    <source>
        <dbReference type="ARBA" id="ARBA00022679"/>
    </source>
</evidence>
<evidence type="ECO:0000256" key="9">
    <source>
        <dbReference type="PROSITE-ProRule" id="PRU01373"/>
    </source>
</evidence>
<dbReference type="Gene3D" id="2.40.440.10">
    <property type="entry name" value="L,D-transpeptidase catalytic domain-like"/>
    <property type="match status" value="1"/>
</dbReference>
<evidence type="ECO:0000256" key="6">
    <source>
        <dbReference type="ARBA" id="ARBA00022960"/>
    </source>
</evidence>
<proteinExistence type="inferred from homology"/>
<evidence type="ECO:0000313" key="13">
    <source>
        <dbReference type="Proteomes" id="UP000000445"/>
    </source>
</evidence>
<dbReference type="HOGENOM" id="CLU_723471_0_0_0"/>
<dbReference type="InterPro" id="IPR036779">
    <property type="entry name" value="LysM_dom_sf"/>
</dbReference>
<accession>B9K7W6</accession>
<comment type="similarity">
    <text evidence="2">Belongs to the YkuD family.</text>
</comment>
<dbReference type="GO" id="GO:0018104">
    <property type="term" value="P:peptidoglycan-protein cross-linking"/>
    <property type="evidence" value="ECO:0007669"/>
    <property type="project" value="TreeGrafter"/>
</dbReference>
<dbReference type="UniPathway" id="UPA00219"/>
<comment type="pathway">
    <text evidence="1 9">Cell wall biogenesis; peptidoglycan biosynthesis.</text>
</comment>
<dbReference type="eggNOG" id="COG1388">
    <property type="taxonomic scope" value="Bacteria"/>
</dbReference>
<evidence type="ECO:0000256" key="7">
    <source>
        <dbReference type="ARBA" id="ARBA00022984"/>
    </source>
</evidence>
<dbReference type="KEGG" id="tna:CTN_0873"/>
<evidence type="ECO:0000256" key="5">
    <source>
        <dbReference type="ARBA" id="ARBA00022801"/>
    </source>
</evidence>
<dbReference type="EMBL" id="CP000916">
    <property type="protein sequence ID" value="ACM23049.1"/>
    <property type="molecule type" value="Genomic_DNA"/>
</dbReference>
<feature type="domain" description="L,D-TPase catalytic" evidence="11">
    <location>
        <begin position="244"/>
        <end position="364"/>
    </location>
</feature>
<keyword evidence="4" id="KW-0808">Transferase</keyword>
<dbReference type="PANTHER" id="PTHR30582:SF24">
    <property type="entry name" value="L,D-TRANSPEPTIDASE ERFK_SRFK-RELATED"/>
    <property type="match status" value="1"/>
</dbReference>
<evidence type="ECO:0000259" key="11">
    <source>
        <dbReference type="PROSITE" id="PS52029"/>
    </source>
</evidence>
<dbReference type="AlphaFoldDB" id="B9K7W6"/>
<feature type="domain" description="LysM" evidence="10">
    <location>
        <begin position="190"/>
        <end position="234"/>
    </location>
</feature>
<dbReference type="InterPro" id="IPR005490">
    <property type="entry name" value="LD_TPept_cat_dom"/>
</dbReference>